<accession>A0A2U8GRA9</accession>
<name>A0A2U8GRA9_9RHOO</name>
<evidence type="ECO:0008006" key="4">
    <source>
        <dbReference type="Google" id="ProtNLM"/>
    </source>
</evidence>
<dbReference type="PANTHER" id="PTHR11102">
    <property type="entry name" value="SEL-1-LIKE PROTEIN"/>
    <property type="match status" value="1"/>
</dbReference>
<dbReference type="Gene3D" id="1.25.40.10">
    <property type="entry name" value="Tetratricopeptide repeat domain"/>
    <property type="match status" value="2"/>
</dbReference>
<proteinExistence type="predicted"/>
<protein>
    <recommendedName>
        <fullName evidence="4">Sel1 repeat family protein</fullName>
    </recommendedName>
</protein>
<feature type="chain" id="PRO_5016145279" description="Sel1 repeat family protein" evidence="1">
    <location>
        <begin position="21"/>
        <end position="271"/>
    </location>
</feature>
<evidence type="ECO:0000313" key="3">
    <source>
        <dbReference type="Proteomes" id="UP000244930"/>
    </source>
</evidence>
<keyword evidence="1" id="KW-0732">Signal</keyword>
<dbReference type="SMART" id="SM00671">
    <property type="entry name" value="SEL1"/>
    <property type="match status" value="4"/>
</dbReference>
<gene>
    <name evidence="2" type="ORF">CEW83_07205</name>
</gene>
<dbReference type="Proteomes" id="UP000244930">
    <property type="component" value="Chromosome"/>
</dbReference>
<dbReference type="RefSeq" id="WP_108948743.1">
    <property type="nucleotide sequence ID" value="NZ_CP022187.1"/>
</dbReference>
<keyword evidence="3" id="KW-1185">Reference proteome</keyword>
<reference evidence="2 3" key="1">
    <citation type="submission" date="2017-06" db="EMBL/GenBank/DDBJ databases">
        <title>Azoarcus.</title>
        <authorList>
            <person name="Woo J.-H."/>
            <person name="Kim H.-S."/>
        </authorList>
    </citation>
    <scope>NUCLEOTIDE SEQUENCE [LARGE SCALE GENOMIC DNA]</scope>
    <source>
        <strain evidence="2 3">TSPY31</strain>
    </source>
</reference>
<dbReference type="InterPro" id="IPR006597">
    <property type="entry name" value="Sel1-like"/>
</dbReference>
<dbReference type="PANTHER" id="PTHR11102:SF160">
    <property type="entry name" value="ERAD-ASSOCIATED E3 UBIQUITIN-PROTEIN LIGASE COMPONENT HRD3"/>
    <property type="match status" value="1"/>
</dbReference>
<sequence>MKRTWLLFFPLVSASSLLIAQDSSRSDWIRNPAMGNYKAYAEFKMANYDGARHVWEVLAGVGNTDALFNLAVLAEDGLGEPRDLAKAEALYIAAADAGNFKAQYRLGMLYSSGGILGKDLEKARYYLSRAAAAGDRDATARLQSLSMPERTPGDFERAEILSSSGRHAEAASLYRQLATQGDARSQTRLAWMYEAGLGVERSLDEAARRFAIAAEAGEAEAQYALAVMFRTGKGQPVDIARSRHWLERAADQHYPPALAALAAASEAEGGE</sequence>
<dbReference type="InterPro" id="IPR011990">
    <property type="entry name" value="TPR-like_helical_dom_sf"/>
</dbReference>
<evidence type="ECO:0000256" key="1">
    <source>
        <dbReference type="SAM" id="SignalP"/>
    </source>
</evidence>
<organism evidence="2 3">
    <name type="scientific">Parazoarcus communis</name>
    <dbReference type="NCBI Taxonomy" id="41977"/>
    <lineage>
        <taxon>Bacteria</taxon>
        <taxon>Pseudomonadati</taxon>
        <taxon>Pseudomonadota</taxon>
        <taxon>Betaproteobacteria</taxon>
        <taxon>Rhodocyclales</taxon>
        <taxon>Zoogloeaceae</taxon>
        <taxon>Parazoarcus</taxon>
    </lineage>
</organism>
<evidence type="ECO:0000313" key="2">
    <source>
        <dbReference type="EMBL" id="AWI75035.1"/>
    </source>
</evidence>
<dbReference type="AlphaFoldDB" id="A0A2U8GRA9"/>
<feature type="signal peptide" evidence="1">
    <location>
        <begin position="1"/>
        <end position="20"/>
    </location>
</feature>
<dbReference type="Pfam" id="PF08238">
    <property type="entry name" value="Sel1"/>
    <property type="match status" value="4"/>
</dbReference>
<dbReference type="SUPFAM" id="SSF81901">
    <property type="entry name" value="HCP-like"/>
    <property type="match status" value="2"/>
</dbReference>
<dbReference type="InterPro" id="IPR050767">
    <property type="entry name" value="Sel1_AlgK"/>
</dbReference>
<dbReference type="EMBL" id="CP022187">
    <property type="protein sequence ID" value="AWI75035.1"/>
    <property type="molecule type" value="Genomic_DNA"/>
</dbReference>
<dbReference type="KEGG" id="acom:CEW83_07205"/>